<dbReference type="AlphaFoldDB" id="A0AAQ3TMB0"/>
<organism evidence="2 3">
    <name type="scientific">Paspalum notatum var. saurae</name>
    <dbReference type="NCBI Taxonomy" id="547442"/>
    <lineage>
        <taxon>Eukaryota</taxon>
        <taxon>Viridiplantae</taxon>
        <taxon>Streptophyta</taxon>
        <taxon>Embryophyta</taxon>
        <taxon>Tracheophyta</taxon>
        <taxon>Spermatophyta</taxon>
        <taxon>Magnoliopsida</taxon>
        <taxon>Liliopsida</taxon>
        <taxon>Poales</taxon>
        <taxon>Poaceae</taxon>
        <taxon>PACMAD clade</taxon>
        <taxon>Panicoideae</taxon>
        <taxon>Andropogonodae</taxon>
        <taxon>Paspaleae</taxon>
        <taxon>Paspalinae</taxon>
        <taxon>Paspalum</taxon>
    </lineage>
</organism>
<evidence type="ECO:0000313" key="3">
    <source>
        <dbReference type="Proteomes" id="UP001341281"/>
    </source>
</evidence>
<reference evidence="2 3" key="1">
    <citation type="submission" date="2024-02" db="EMBL/GenBank/DDBJ databases">
        <title>High-quality chromosome-scale genome assembly of Pensacola bahiagrass (Paspalum notatum Flugge var. saurae).</title>
        <authorList>
            <person name="Vega J.M."/>
            <person name="Podio M."/>
            <person name="Orjuela J."/>
            <person name="Siena L.A."/>
            <person name="Pessino S.C."/>
            <person name="Combes M.C."/>
            <person name="Mariac C."/>
            <person name="Albertini E."/>
            <person name="Pupilli F."/>
            <person name="Ortiz J.P.A."/>
            <person name="Leblanc O."/>
        </authorList>
    </citation>
    <scope>NUCLEOTIDE SEQUENCE [LARGE SCALE GENOMIC DNA]</scope>
    <source>
        <strain evidence="2">R1</strain>
        <tissue evidence="2">Leaf</tissue>
    </source>
</reference>
<dbReference type="EMBL" id="CP144749">
    <property type="protein sequence ID" value="WVZ74529.1"/>
    <property type="molecule type" value="Genomic_DNA"/>
</dbReference>
<evidence type="ECO:0000313" key="2">
    <source>
        <dbReference type="EMBL" id="WVZ74529.1"/>
    </source>
</evidence>
<evidence type="ECO:0000256" key="1">
    <source>
        <dbReference type="SAM" id="MobiDB-lite"/>
    </source>
</evidence>
<proteinExistence type="predicted"/>
<gene>
    <name evidence="2" type="ORF">U9M48_022700</name>
</gene>
<feature type="region of interest" description="Disordered" evidence="1">
    <location>
        <begin position="84"/>
        <end position="103"/>
    </location>
</feature>
<protein>
    <submittedName>
        <fullName evidence="2">Uncharacterized protein</fullName>
    </submittedName>
</protein>
<sequence length="120" mass="13318">MSLDDINKKISECRQSFIDNTISKQVPMLIEKVGALYRPMAEKMERSKNKSDAKNKSLALDMGARYRDLEAAVRGFVVKKFSNKKEEAGESTSPATPPAVDDKESRAAVVVPLLMVVDDK</sequence>
<accession>A0AAQ3TMB0</accession>
<name>A0AAQ3TMB0_PASNO</name>
<dbReference type="Proteomes" id="UP001341281">
    <property type="component" value="Chromosome 05"/>
</dbReference>
<keyword evidence="3" id="KW-1185">Reference proteome</keyword>